<evidence type="ECO:0000313" key="1">
    <source>
        <dbReference type="EMBL" id="OEV04121.1"/>
    </source>
</evidence>
<evidence type="ECO:0008006" key="3">
    <source>
        <dbReference type="Google" id="ProtNLM"/>
    </source>
</evidence>
<dbReference type="Proteomes" id="UP000176101">
    <property type="component" value="Unassembled WGS sequence"/>
</dbReference>
<evidence type="ECO:0000313" key="2">
    <source>
        <dbReference type="Proteomes" id="UP000176101"/>
    </source>
</evidence>
<dbReference type="Pfam" id="PF10025">
    <property type="entry name" value="DUF2267"/>
    <property type="match status" value="1"/>
</dbReference>
<dbReference type="OrthoDB" id="952780at2"/>
<gene>
    <name evidence="1" type="ORF">AN216_07845</name>
</gene>
<keyword evidence="2" id="KW-1185">Reference proteome</keyword>
<dbReference type="STRING" id="1075402.AN216_07845"/>
<dbReference type="AlphaFoldDB" id="A0A1E7KJN9"/>
<sequence>MHYEEFIGRVQERAALSDRQSSERAVWAVLSTLAERLPDGTAEHLAAQLPRGAAVPLREVIVSDEGSSPREREVARWRGERFDLTTFAGRVAWRDATSQERAAYRTAAVVEVLDAAVAPELMRKLEDVLPADIREVLPSARVRDAE</sequence>
<proteinExistence type="predicted"/>
<protein>
    <recommendedName>
        <fullName evidence="3">DUF2267 domain-containing protein</fullName>
    </recommendedName>
</protein>
<name>A0A1E7KJN9_9ACTN</name>
<dbReference type="Gene3D" id="1.10.490.110">
    <property type="entry name" value="Uncharacterized conserved protein DUF2267"/>
    <property type="match status" value="1"/>
</dbReference>
<dbReference type="RefSeq" id="WP_070195868.1">
    <property type="nucleotide sequence ID" value="NZ_LJGU01000114.1"/>
</dbReference>
<dbReference type="EMBL" id="LJGU01000114">
    <property type="protein sequence ID" value="OEV04121.1"/>
    <property type="molecule type" value="Genomic_DNA"/>
</dbReference>
<reference evidence="1 2" key="1">
    <citation type="journal article" date="2016" name="Front. Microbiol.">
        <title>Comparative Genomics Analysis of Streptomyces Species Reveals Their Adaptation to the Marine Environment and Their Diversity at the Genomic Level.</title>
        <authorList>
            <person name="Tian X."/>
            <person name="Zhang Z."/>
            <person name="Yang T."/>
            <person name="Chen M."/>
            <person name="Li J."/>
            <person name="Chen F."/>
            <person name="Yang J."/>
            <person name="Li W."/>
            <person name="Zhang B."/>
            <person name="Zhang Z."/>
            <person name="Wu J."/>
            <person name="Zhang C."/>
            <person name="Long L."/>
            <person name="Xiao J."/>
        </authorList>
    </citation>
    <scope>NUCLEOTIDE SEQUENCE [LARGE SCALE GENOMIC DNA]</scope>
    <source>
        <strain evidence="1 2">SCSIO 02100</strain>
    </source>
</reference>
<comment type="caution">
    <text evidence="1">The sequence shown here is derived from an EMBL/GenBank/DDBJ whole genome shotgun (WGS) entry which is preliminary data.</text>
</comment>
<accession>A0A1E7KJN9</accession>
<dbReference type="InterPro" id="IPR038282">
    <property type="entry name" value="DUF2267_sf"/>
</dbReference>
<dbReference type="InterPro" id="IPR018727">
    <property type="entry name" value="DUF2267"/>
</dbReference>
<organism evidence="1 2">
    <name type="scientific">Streptomyces oceani</name>
    <dbReference type="NCBI Taxonomy" id="1075402"/>
    <lineage>
        <taxon>Bacteria</taxon>
        <taxon>Bacillati</taxon>
        <taxon>Actinomycetota</taxon>
        <taxon>Actinomycetes</taxon>
        <taxon>Kitasatosporales</taxon>
        <taxon>Streptomycetaceae</taxon>
        <taxon>Streptomyces</taxon>
    </lineage>
</organism>